<sequence>MYDVTIIGAGVGGIFAAHTLMEKGGCRVLLLDKGKALNDPRCLRKQSFRCDCSDCSAYYGFGGLGRSEGKYNFTGDFGGELESMLETDALQTLMSEVDRVLCLYGAAEAEPYRTHSDKLARRATDSGLKLLASTVRHLGTKLSYKVLDGFQQALASSIEMRFEINIESISRNGEGYRLRMVSGEHVDTHKLILATGRSGSGWLTSILRPLGLEPSVTRLDLGLRLEMPGGQLHSILQDTFETKLRYDGEGFSATTYCMNPSGRIIRKHQEGLVMADGQNFREQGGKSGNLNFSLFVPQLFPSLEKANEYAREMIGAINRGGERIAVQRLADLRAGRATSTLTLEANPVRPSLKADPAQLTEEMPELYIRATLEFLDALELLLGCPVDENTLLYALDSKFYAPRLETDSNFQTALPGLYAIGDCSGRTHSLSQAAASGIQAALSLM</sequence>
<dbReference type="Gene3D" id="3.50.50.60">
    <property type="entry name" value="FAD/NAD(P)-binding domain"/>
    <property type="match status" value="2"/>
</dbReference>
<organism evidence="1 2">
    <name type="scientific">Paenibacillus herberti</name>
    <dbReference type="NCBI Taxonomy" id="1619309"/>
    <lineage>
        <taxon>Bacteria</taxon>
        <taxon>Bacillati</taxon>
        <taxon>Bacillota</taxon>
        <taxon>Bacilli</taxon>
        <taxon>Bacillales</taxon>
        <taxon>Paenibacillaceae</taxon>
        <taxon>Paenibacillus</taxon>
    </lineage>
</organism>
<dbReference type="Proteomes" id="UP000215145">
    <property type="component" value="Unassembled WGS sequence"/>
</dbReference>
<proteinExistence type="predicted"/>
<keyword evidence="2" id="KW-1185">Reference proteome</keyword>
<dbReference type="InterPro" id="IPR036188">
    <property type="entry name" value="FAD/NAD-bd_sf"/>
</dbReference>
<accession>A0A229P0C7</accession>
<dbReference type="EMBL" id="NMUQ01000001">
    <property type="protein sequence ID" value="OXM15692.1"/>
    <property type="molecule type" value="Genomic_DNA"/>
</dbReference>
<dbReference type="PRINTS" id="PR00368">
    <property type="entry name" value="FADPNR"/>
</dbReference>
<dbReference type="PANTHER" id="PTHR43106">
    <property type="entry name" value="DEHYDROGENASE-RELATED"/>
    <property type="match status" value="1"/>
</dbReference>
<gene>
    <name evidence="1" type="ORF">CGZ75_02880</name>
</gene>
<dbReference type="SUPFAM" id="SSF51905">
    <property type="entry name" value="FAD/NAD(P)-binding domain"/>
    <property type="match status" value="1"/>
</dbReference>
<dbReference type="OrthoDB" id="9762921at2"/>
<reference evidence="1 2" key="1">
    <citation type="submission" date="2017-07" db="EMBL/GenBank/DDBJ databases">
        <title>Paenibacillus herberti R33 genome sequencing and assembly.</title>
        <authorList>
            <person name="Su W."/>
        </authorList>
    </citation>
    <scope>NUCLEOTIDE SEQUENCE [LARGE SCALE GENOMIC DNA]</scope>
    <source>
        <strain evidence="1 2">R33</strain>
    </source>
</reference>
<evidence type="ECO:0000313" key="1">
    <source>
        <dbReference type="EMBL" id="OXM15692.1"/>
    </source>
</evidence>
<dbReference type="RefSeq" id="WP_089522785.1">
    <property type="nucleotide sequence ID" value="NZ_NMUQ01000001.1"/>
</dbReference>
<name>A0A229P0C7_9BACL</name>
<dbReference type="AlphaFoldDB" id="A0A229P0C7"/>
<dbReference type="PANTHER" id="PTHR43106:SF1">
    <property type="entry name" value="DEHYDROGENASE-RELATED"/>
    <property type="match status" value="1"/>
</dbReference>
<comment type="caution">
    <text evidence="1">The sequence shown here is derived from an EMBL/GenBank/DDBJ whole genome shotgun (WGS) entry which is preliminary data.</text>
</comment>
<protein>
    <submittedName>
        <fullName evidence="1">NAD(FAD)-utilizing dehydrogenase</fullName>
    </submittedName>
</protein>
<evidence type="ECO:0000313" key="2">
    <source>
        <dbReference type="Proteomes" id="UP000215145"/>
    </source>
</evidence>